<dbReference type="RefSeq" id="XP_001271010.1">
    <property type="nucleotide sequence ID" value="XM_001271009.1"/>
</dbReference>
<keyword evidence="2" id="KW-1185">Reference proteome</keyword>
<proteinExistence type="predicted"/>
<protein>
    <submittedName>
        <fullName evidence="1">Uncharacterized protein</fullName>
    </submittedName>
</protein>
<dbReference type="Proteomes" id="UP000006701">
    <property type="component" value="Unassembled WGS sequence"/>
</dbReference>
<evidence type="ECO:0000313" key="1">
    <source>
        <dbReference type="EMBL" id="EAW09584.1"/>
    </source>
</evidence>
<dbReference type="OrthoDB" id="10407098at2759"/>
<reference evidence="1 2" key="1">
    <citation type="journal article" date="2008" name="PLoS Genet.">
        <title>Genomic islands in the pathogenic filamentous fungus Aspergillus fumigatus.</title>
        <authorList>
            <person name="Fedorova N.D."/>
            <person name="Khaldi N."/>
            <person name="Joardar V.S."/>
            <person name="Maiti R."/>
            <person name="Amedeo P."/>
            <person name="Anderson M.J."/>
            <person name="Crabtree J."/>
            <person name="Silva J.C."/>
            <person name="Badger J.H."/>
            <person name="Albarraq A."/>
            <person name="Angiuoli S."/>
            <person name="Bussey H."/>
            <person name="Bowyer P."/>
            <person name="Cotty P.J."/>
            <person name="Dyer P.S."/>
            <person name="Egan A."/>
            <person name="Galens K."/>
            <person name="Fraser-Liggett C.M."/>
            <person name="Haas B.J."/>
            <person name="Inman J.M."/>
            <person name="Kent R."/>
            <person name="Lemieux S."/>
            <person name="Malavazi I."/>
            <person name="Orvis J."/>
            <person name="Roemer T."/>
            <person name="Ronning C.M."/>
            <person name="Sundaram J.P."/>
            <person name="Sutton G."/>
            <person name="Turner G."/>
            <person name="Venter J.C."/>
            <person name="White O.R."/>
            <person name="Whitty B.R."/>
            <person name="Youngman P."/>
            <person name="Wolfe K.H."/>
            <person name="Goldman G.H."/>
            <person name="Wortman J.R."/>
            <person name="Jiang B."/>
            <person name="Denning D.W."/>
            <person name="Nierman W.C."/>
        </authorList>
    </citation>
    <scope>NUCLEOTIDE SEQUENCE [LARGE SCALE GENOMIC DNA]</scope>
    <source>
        <strain evidence="2">ATCC 1007 / CBS 513.65 / DSM 816 / NCTC 3887 / NRRL 1</strain>
    </source>
</reference>
<dbReference type="VEuPathDB" id="FungiDB:ACLA_037940"/>
<evidence type="ECO:0000313" key="2">
    <source>
        <dbReference type="Proteomes" id="UP000006701"/>
    </source>
</evidence>
<accession>A1CKB0</accession>
<dbReference type="AlphaFoldDB" id="A1CKB0"/>
<name>A1CKB0_ASPCL</name>
<dbReference type="OMA" id="DYEWERC"/>
<dbReference type="KEGG" id="act:ACLA_037940"/>
<dbReference type="GeneID" id="4702797"/>
<organism evidence="1 2">
    <name type="scientific">Aspergillus clavatus (strain ATCC 1007 / CBS 513.65 / DSM 816 / NCTC 3887 / NRRL 1 / QM 1276 / 107)</name>
    <dbReference type="NCBI Taxonomy" id="344612"/>
    <lineage>
        <taxon>Eukaryota</taxon>
        <taxon>Fungi</taxon>
        <taxon>Dikarya</taxon>
        <taxon>Ascomycota</taxon>
        <taxon>Pezizomycotina</taxon>
        <taxon>Eurotiomycetes</taxon>
        <taxon>Eurotiomycetidae</taxon>
        <taxon>Eurotiales</taxon>
        <taxon>Aspergillaceae</taxon>
        <taxon>Aspergillus</taxon>
        <taxon>Aspergillus subgen. Fumigati</taxon>
    </lineage>
</organism>
<sequence length="74" mass="7614">MCLSAPSLSSSAALIRFTGCLANCPSLSVNPGFELALGETLVTPALSDTQVLSTSLLFDYSVAEVVWLGVHGPS</sequence>
<dbReference type="HOGENOM" id="CLU_194705_0_0_1"/>
<dbReference type="EMBL" id="DS027056">
    <property type="protein sequence ID" value="EAW09584.1"/>
    <property type="molecule type" value="Genomic_DNA"/>
</dbReference>
<gene>
    <name evidence="1" type="ORF">ACLA_037940</name>
</gene>